<comment type="caution">
    <text evidence="2">The sequence shown here is derived from an EMBL/GenBank/DDBJ whole genome shotgun (WGS) entry which is preliminary data.</text>
</comment>
<dbReference type="InterPro" id="IPR044855">
    <property type="entry name" value="CoA-Trfase_III_dom3_sf"/>
</dbReference>
<dbReference type="InterPro" id="IPR023606">
    <property type="entry name" value="CoA-Trfase_III_dom_1_sf"/>
</dbReference>
<dbReference type="PANTHER" id="PTHR48228:SF6">
    <property type="entry name" value="L-CARNITINE COA-TRANSFERASE"/>
    <property type="match status" value="1"/>
</dbReference>
<proteinExistence type="predicted"/>
<gene>
    <name evidence="2" type="primary">baiF_1</name>
    <name evidence="2" type="ORF">SDC9_09208</name>
</gene>
<dbReference type="SUPFAM" id="SSF89796">
    <property type="entry name" value="CoA-transferase family III (CaiB/BaiF)"/>
    <property type="match status" value="1"/>
</dbReference>
<evidence type="ECO:0000256" key="1">
    <source>
        <dbReference type="ARBA" id="ARBA00022679"/>
    </source>
</evidence>
<evidence type="ECO:0000313" key="2">
    <source>
        <dbReference type="EMBL" id="MPL63568.1"/>
    </source>
</evidence>
<dbReference type="GO" id="GO:0033881">
    <property type="term" value="F:bile-acid-CoA transferase activity"/>
    <property type="evidence" value="ECO:0007669"/>
    <property type="project" value="UniProtKB-EC"/>
</dbReference>
<dbReference type="PANTHER" id="PTHR48228">
    <property type="entry name" value="SUCCINYL-COA--D-CITRAMALATE COA-TRANSFERASE"/>
    <property type="match status" value="1"/>
</dbReference>
<dbReference type="Pfam" id="PF02515">
    <property type="entry name" value="CoA_transf_3"/>
    <property type="match status" value="1"/>
</dbReference>
<dbReference type="Gene3D" id="3.30.1540.10">
    <property type="entry name" value="formyl-coa transferase, domain 3"/>
    <property type="match status" value="1"/>
</dbReference>
<reference evidence="2" key="1">
    <citation type="submission" date="2019-08" db="EMBL/GenBank/DDBJ databases">
        <authorList>
            <person name="Kucharzyk K."/>
            <person name="Murdoch R.W."/>
            <person name="Higgins S."/>
            <person name="Loffler F."/>
        </authorList>
    </citation>
    <scope>NUCLEOTIDE SEQUENCE</scope>
</reference>
<dbReference type="EMBL" id="VSSQ01000021">
    <property type="protein sequence ID" value="MPL63568.1"/>
    <property type="molecule type" value="Genomic_DNA"/>
</dbReference>
<dbReference type="Gene3D" id="3.40.50.10540">
    <property type="entry name" value="Crotonobetainyl-coa:carnitine coa-transferase, domain 1"/>
    <property type="match status" value="1"/>
</dbReference>
<dbReference type="InterPro" id="IPR050509">
    <property type="entry name" value="CoA-transferase_III"/>
</dbReference>
<dbReference type="InterPro" id="IPR003673">
    <property type="entry name" value="CoA-Trfase_fam_III"/>
</dbReference>
<accession>A0A644T9H2</accession>
<protein>
    <submittedName>
        <fullName evidence="2">Bile acid-CoA transferase</fullName>
        <ecNumber evidence="2">2.8.3.25</ecNumber>
    </submittedName>
</protein>
<organism evidence="2">
    <name type="scientific">bioreactor metagenome</name>
    <dbReference type="NCBI Taxonomy" id="1076179"/>
    <lineage>
        <taxon>unclassified sequences</taxon>
        <taxon>metagenomes</taxon>
        <taxon>ecological metagenomes</taxon>
    </lineage>
</organism>
<sequence length="422" mass="46106">MDKASEKKFLIPEFGPLAGVRVISAGSIVAMPHAANMLADFGAEVIHIERPDSGDTFRGLGPFAEYNGKKVSTSWAQDARNRLSMGLNLNLVVPEVKELFLELIKVTDIFMENLVWLDKYGVSDEMLLEVNPKLVIVHVSGFGRPQFGGLPEVCDRASYDMIGQAASGLMFLNGDQDRPPVVAKPWLNDYQAALTTVFGALIGYIHAQKTGKGQSVDVAQFEAAARLLADTFVSYTEADIIRKRTQASIADAFQPYGVFKDKSGNYVVIGAFGPGVYNRFIKAVGFDLEYFNFKDCASSPKAVASEKGQELHRKTVEWVADRTADVVVEVISKAKVGCSKVYSAVDAVSDPHWLDRGDIIEYEDQTLNKKIKAFGIVPKLSDSPGKVWRGAPTLGQDTEEILGTLLGYSAEKIKGLKQKGLI</sequence>
<dbReference type="EC" id="2.8.3.25" evidence="2"/>
<dbReference type="AlphaFoldDB" id="A0A644T9H2"/>
<name>A0A644T9H2_9ZZZZ</name>
<keyword evidence="1 2" id="KW-0808">Transferase</keyword>